<comment type="caution">
    <text evidence="1">The sequence shown here is derived from an EMBL/GenBank/DDBJ whole genome shotgun (WGS) entry which is preliminary data.</text>
</comment>
<dbReference type="OrthoDB" id="1258615at2"/>
<dbReference type="AlphaFoldDB" id="A0A563DBS4"/>
<keyword evidence="2" id="KW-1185">Reference proteome</keyword>
<accession>A0A563DBS4</accession>
<sequence length="164" mass="19082">MKKLNILYILIISSIFVFCQKSNINKESQPLSQIQSNLTSKKEDSVIVPTTNMVFLIYPSQKTVDSLKLSLGDDFYTIADDANYYDAQIMEYLDSLHIPYINVSDSIQLVLRKKNNPDLMILKNNVNPWYAILYNEDLHRYKISNLVDFTSNYKNFYSSKIKSK</sequence>
<evidence type="ECO:0000313" key="1">
    <source>
        <dbReference type="EMBL" id="TWP27371.1"/>
    </source>
</evidence>
<dbReference type="RefSeq" id="WP_146292974.1">
    <property type="nucleotide sequence ID" value="NZ_SELH01000023.1"/>
</dbReference>
<dbReference type="EMBL" id="SELH01000023">
    <property type="protein sequence ID" value="TWP27371.1"/>
    <property type="molecule type" value="Genomic_DNA"/>
</dbReference>
<reference evidence="1 2" key="1">
    <citation type="submission" date="2019-02" db="EMBL/GenBank/DDBJ databases">
        <title>Apibacter muscae sp. nov.: a novel member of the house fly microbiota.</title>
        <authorList>
            <person name="Park R."/>
        </authorList>
    </citation>
    <scope>NUCLEOTIDE SEQUENCE [LARGE SCALE GENOMIC DNA]</scope>
    <source>
        <strain evidence="1 2">AL1</strain>
    </source>
</reference>
<proteinExistence type="predicted"/>
<gene>
    <name evidence="1" type="ORF">ETU09_07970</name>
</gene>
<protein>
    <submittedName>
        <fullName evidence="1">Uncharacterized protein</fullName>
    </submittedName>
</protein>
<evidence type="ECO:0000313" key="2">
    <source>
        <dbReference type="Proteomes" id="UP000319499"/>
    </source>
</evidence>
<dbReference type="Proteomes" id="UP000319499">
    <property type="component" value="Unassembled WGS sequence"/>
</dbReference>
<organism evidence="1 2">
    <name type="scientific">Apibacter muscae</name>
    <dbReference type="NCBI Taxonomy" id="2509004"/>
    <lineage>
        <taxon>Bacteria</taxon>
        <taxon>Pseudomonadati</taxon>
        <taxon>Bacteroidota</taxon>
        <taxon>Flavobacteriia</taxon>
        <taxon>Flavobacteriales</taxon>
        <taxon>Weeksellaceae</taxon>
        <taxon>Apibacter</taxon>
    </lineage>
</organism>
<name>A0A563DBS4_9FLAO</name>